<feature type="compositionally biased region" description="Basic and acidic residues" evidence="1">
    <location>
        <begin position="189"/>
        <end position="198"/>
    </location>
</feature>
<dbReference type="Proteomes" id="UP000241769">
    <property type="component" value="Unassembled WGS sequence"/>
</dbReference>
<keyword evidence="3" id="KW-1185">Reference proteome</keyword>
<comment type="caution">
    <text evidence="2">The sequence shown here is derived from an EMBL/GenBank/DDBJ whole genome shotgun (WGS) entry which is preliminary data.</text>
</comment>
<accession>A0A2P6MX93</accession>
<evidence type="ECO:0000313" key="3">
    <source>
        <dbReference type="Proteomes" id="UP000241769"/>
    </source>
</evidence>
<dbReference type="EMBL" id="MDYQ01000335">
    <property type="protein sequence ID" value="PRP76330.1"/>
    <property type="molecule type" value="Genomic_DNA"/>
</dbReference>
<gene>
    <name evidence="2" type="ORF">PROFUN_14453</name>
</gene>
<evidence type="ECO:0000256" key="1">
    <source>
        <dbReference type="SAM" id="MobiDB-lite"/>
    </source>
</evidence>
<reference evidence="2 3" key="1">
    <citation type="journal article" date="2018" name="Genome Biol. Evol.">
        <title>Multiple Roots of Fruiting Body Formation in Amoebozoa.</title>
        <authorList>
            <person name="Hillmann F."/>
            <person name="Forbes G."/>
            <person name="Novohradska S."/>
            <person name="Ferling I."/>
            <person name="Riege K."/>
            <person name="Groth M."/>
            <person name="Westermann M."/>
            <person name="Marz M."/>
            <person name="Spaller T."/>
            <person name="Winckler T."/>
            <person name="Schaap P."/>
            <person name="Glockner G."/>
        </authorList>
    </citation>
    <scope>NUCLEOTIDE SEQUENCE [LARGE SCALE GENOMIC DNA]</scope>
    <source>
        <strain evidence="2 3">Jena</strain>
    </source>
</reference>
<feature type="region of interest" description="Disordered" evidence="1">
    <location>
        <begin position="155"/>
        <end position="213"/>
    </location>
</feature>
<feature type="region of interest" description="Disordered" evidence="1">
    <location>
        <begin position="338"/>
        <end position="361"/>
    </location>
</feature>
<feature type="compositionally biased region" description="Basic residues" evidence="1">
    <location>
        <begin position="346"/>
        <end position="360"/>
    </location>
</feature>
<protein>
    <submittedName>
        <fullName evidence="2">Uncharacterized protein</fullName>
    </submittedName>
</protein>
<organism evidence="2 3">
    <name type="scientific">Planoprotostelium fungivorum</name>
    <dbReference type="NCBI Taxonomy" id="1890364"/>
    <lineage>
        <taxon>Eukaryota</taxon>
        <taxon>Amoebozoa</taxon>
        <taxon>Evosea</taxon>
        <taxon>Variosea</taxon>
        <taxon>Cavosteliida</taxon>
        <taxon>Cavosteliaceae</taxon>
        <taxon>Planoprotostelium</taxon>
    </lineage>
</organism>
<dbReference type="AlphaFoldDB" id="A0A2P6MX93"/>
<evidence type="ECO:0000313" key="2">
    <source>
        <dbReference type="EMBL" id="PRP76330.1"/>
    </source>
</evidence>
<name>A0A2P6MX93_9EUKA</name>
<proteinExistence type="predicted"/>
<sequence length="437" mass="49516">MEAHARVSRIELKALTRSTQMCDGSENARVGVGRRGAQLGLVLCLCQFFVQEKDKHLNRSLSQTPGRSYLSFFRRHHHCVVAVLSGAFVVKTIFFLCSSFRTTDEWVSVELSLFLIGSRADGLYSDTHRVTYMKEERVIQQSFFIARRLTTHQSASEEECQRRRAPAKKSATVDVDANGDEDTDANDSSFKEKAKPEETSDSDEDSPLPIEKTSDPRLTVLTWNMDEGHQTAHENYLSPHLAHWKLALCIFDHQVFSKEKVIKAERPPVCLSYKHYIARNGLAHPAREFSPRPVPLMAEPLRLASSFGANHTLWPMIATTGQPGNIFILGGNWNVTLSPNLDRPPQRRREKKKRTKKTTHSKLAPPCVLKENQRGINLSATTLSLKSLGRSILKNYNSLPRHVVRRVQERERRPHVGVSLPLQFSNADFVEEDLSLD</sequence>
<dbReference type="InParanoid" id="A0A2P6MX93"/>